<dbReference type="EMBL" id="CAJOBC010102139">
    <property type="protein sequence ID" value="CAF4478008.1"/>
    <property type="molecule type" value="Genomic_DNA"/>
</dbReference>
<organism evidence="1 3">
    <name type="scientific">Didymodactylos carnosus</name>
    <dbReference type="NCBI Taxonomy" id="1234261"/>
    <lineage>
        <taxon>Eukaryota</taxon>
        <taxon>Metazoa</taxon>
        <taxon>Spiralia</taxon>
        <taxon>Gnathifera</taxon>
        <taxon>Rotifera</taxon>
        <taxon>Eurotatoria</taxon>
        <taxon>Bdelloidea</taxon>
        <taxon>Philodinida</taxon>
        <taxon>Philodinidae</taxon>
        <taxon>Didymodactylos</taxon>
    </lineage>
</organism>
<gene>
    <name evidence="1" type="ORF">GPM918_LOCUS42439</name>
    <name evidence="2" type="ORF">SRO942_LOCUS43663</name>
</gene>
<name>A0A816AXE3_9BILA</name>
<reference evidence="1" key="1">
    <citation type="submission" date="2021-02" db="EMBL/GenBank/DDBJ databases">
        <authorList>
            <person name="Nowell W R."/>
        </authorList>
    </citation>
    <scope>NUCLEOTIDE SEQUENCE</scope>
</reference>
<dbReference type="Proteomes" id="UP000663829">
    <property type="component" value="Unassembled WGS sequence"/>
</dbReference>
<feature type="non-terminal residue" evidence="1">
    <location>
        <position position="1"/>
    </location>
</feature>
<keyword evidence="3" id="KW-1185">Reference proteome</keyword>
<proteinExistence type="predicted"/>
<dbReference type="AlphaFoldDB" id="A0A816AXE3"/>
<accession>A0A816AXE3</accession>
<sequence length="196" mass="23593">ILPYDDDLDILVSEYDRLLLLRIRDSIADDQRSWTIFSPNNNSLDKFYFRESKKAGSMKWNWPFIDLFGFQENSTHIWFEAPVDKKYIFPLVLRPIASQWLWSPRSIFGYYRSLQKRHNVYAAAPSFDETCLQQRYSHRYESTTQKFLAVNCSQLHNIYPYIRRTCNETKYFEYLMINEKTPMYSLNTDEDAYAHL</sequence>
<protein>
    <submittedName>
        <fullName evidence="1">Uncharacterized protein</fullName>
    </submittedName>
</protein>
<dbReference type="Proteomes" id="UP000681722">
    <property type="component" value="Unassembled WGS sequence"/>
</dbReference>
<evidence type="ECO:0000313" key="2">
    <source>
        <dbReference type="EMBL" id="CAF4478008.1"/>
    </source>
</evidence>
<dbReference type="OrthoDB" id="419198at2759"/>
<dbReference type="EMBL" id="CAJNOQ010035739">
    <property type="protein sequence ID" value="CAF1601020.1"/>
    <property type="molecule type" value="Genomic_DNA"/>
</dbReference>
<evidence type="ECO:0000313" key="3">
    <source>
        <dbReference type="Proteomes" id="UP000663829"/>
    </source>
</evidence>
<evidence type="ECO:0000313" key="1">
    <source>
        <dbReference type="EMBL" id="CAF1601020.1"/>
    </source>
</evidence>
<comment type="caution">
    <text evidence="1">The sequence shown here is derived from an EMBL/GenBank/DDBJ whole genome shotgun (WGS) entry which is preliminary data.</text>
</comment>